<feature type="compositionally biased region" description="Polar residues" evidence="1">
    <location>
        <begin position="470"/>
        <end position="484"/>
    </location>
</feature>
<feature type="compositionally biased region" description="Polar residues" evidence="1">
    <location>
        <begin position="930"/>
        <end position="951"/>
    </location>
</feature>
<evidence type="ECO:0000313" key="4">
    <source>
        <dbReference type="Proteomes" id="UP000809081"/>
    </source>
</evidence>
<dbReference type="NCBIfam" id="TIGR01167">
    <property type="entry name" value="LPXTG_anchor"/>
    <property type="match status" value="1"/>
</dbReference>
<dbReference type="SUPFAM" id="SSF49401">
    <property type="entry name" value="Bacterial adhesins"/>
    <property type="match status" value="2"/>
</dbReference>
<feature type="region of interest" description="Disordered" evidence="1">
    <location>
        <begin position="469"/>
        <end position="956"/>
    </location>
</feature>
<sequence>MTFRKKIFSILTLGVILLGVFGVLFKGIKLVQATEITTFTVTGATLTSNGQVSSGETMSLDVTLSLPNEQTISSGDTIDLQLPAELAFPTSLTNQLVTVAGKAVGSYTTSASDSTIRITFSDEGETYFKENSLDKGLNIGLNVIASKQVQDENPKEATITFEYPVSNELSYDYAGSGDGAIDNYTFKYGYVSSSDPTLINWFVVVDSSQDIIRNLVIQDTLGSGQTLTGNVRLVQLAYKSGGYASEAEARAGSVTNNLSSYVTYTDASGQTLSSGEGAQSFSFVFDQMRGDSSPYNNVYGGGSSPEYSPAYIIQYSTRITDTSAVTGNLSNQLTISGSNIPDRSITKTVSYDFSSWGIAWGNKSTSAVIEAQKQVQDTSGQTVDLEDGQFEFGLYQVDSSGNETLVSTTRNTANGSIQFDPITYQKAGLYSYIVREIAGTDEDYTYSDQSLKYFVNVTLEDDQYVASVGAPTSGTTITNTYNPQTTTTTTSTTEESTTTSTTEEPTTTSTTEESTTTLTTEESTTTSTTEESTTTSTTEEPTTTSTTEESTTTSTTEESTTTSTTEEPTTTSTTEESTTTSTTEESTTTSTTEESTTTSTTEESTTTSTTEEPTTTLTTEESTTTSTTEEPTTTPTTEEPTTTPTTEDPTTTSTTEESTTTVTTEESTMTSTTEESTTTTTEESTTTSTTEESTTTSTTEETTTVTTEESTTTSTTEESTTTSTTEESTTTSTTEESTTTPTTEEPTTTSTTEESTTTSTTEESTTTSTTEESTTTPTTEESTTTSTTEEPTTTSTTEESTTTSTEEPTTSTTEESTTTSTTEESTTTSTTEESTTTPTTEEPTTTSTTEESTTTSTTEESTTTSTTEEPTTTSTTEESTTTSTEEPTTSTTEESTTTSTTEESTKTTTSTTTVLPSGNGSDKGKPNGSAVGQATSGQSAGTKAQTKSALPSTGDKSDVLWSVAGLGLLLLAIPVVKRKRD</sequence>
<feature type="transmembrane region" description="Helical" evidence="2">
    <location>
        <begin position="959"/>
        <end position="976"/>
    </location>
</feature>
<dbReference type="RefSeq" id="WP_239551659.1">
    <property type="nucleotide sequence ID" value="NZ_JAFBEI010000018.1"/>
</dbReference>
<evidence type="ECO:0000313" key="3">
    <source>
        <dbReference type="EMBL" id="MBM7636211.1"/>
    </source>
</evidence>
<dbReference type="InterPro" id="IPR008966">
    <property type="entry name" value="Adhesion_dom_sf"/>
</dbReference>
<gene>
    <name evidence="3" type="ORF">JOC31_001030</name>
</gene>
<keyword evidence="2" id="KW-1133">Transmembrane helix</keyword>
<reference evidence="3 4" key="1">
    <citation type="submission" date="2021-01" db="EMBL/GenBank/DDBJ databases">
        <title>Genomic Encyclopedia of Type Strains, Phase IV (KMG-IV): sequencing the most valuable type-strain genomes for metagenomic binning, comparative biology and taxonomic classification.</title>
        <authorList>
            <person name="Goeker M."/>
        </authorList>
    </citation>
    <scope>NUCLEOTIDE SEQUENCE [LARGE SCALE GENOMIC DNA]</scope>
    <source>
        <strain evidence="3 4">DSM 27513</strain>
    </source>
</reference>
<name>A0ABS2PM89_9STRE</name>
<dbReference type="Proteomes" id="UP000809081">
    <property type="component" value="Unassembled WGS sequence"/>
</dbReference>
<keyword evidence="2" id="KW-0472">Membrane</keyword>
<keyword evidence="2" id="KW-0812">Transmembrane</keyword>
<feature type="compositionally biased region" description="Low complexity" evidence="1">
    <location>
        <begin position="485"/>
        <end position="913"/>
    </location>
</feature>
<accession>A0ABS2PM89</accession>
<protein>
    <submittedName>
        <fullName evidence="3">LPXTG-motif cell wall-anchored protein</fullName>
    </submittedName>
</protein>
<evidence type="ECO:0000256" key="1">
    <source>
        <dbReference type="SAM" id="MobiDB-lite"/>
    </source>
</evidence>
<proteinExistence type="predicted"/>
<comment type="caution">
    <text evidence="3">The sequence shown here is derived from an EMBL/GenBank/DDBJ whole genome shotgun (WGS) entry which is preliminary data.</text>
</comment>
<dbReference type="EMBL" id="JAFBEI010000018">
    <property type="protein sequence ID" value="MBM7636211.1"/>
    <property type="molecule type" value="Genomic_DNA"/>
</dbReference>
<keyword evidence="4" id="KW-1185">Reference proteome</keyword>
<organism evidence="3 4">
    <name type="scientific">Streptococcus saliviloxodontae</name>
    <dbReference type="NCBI Taxonomy" id="1349416"/>
    <lineage>
        <taxon>Bacteria</taxon>
        <taxon>Bacillati</taxon>
        <taxon>Bacillota</taxon>
        <taxon>Bacilli</taxon>
        <taxon>Lactobacillales</taxon>
        <taxon>Streptococcaceae</taxon>
        <taxon>Streptococcus</taxon>
    </lineage>
</organism>
<evidence type="ECO:0000256" key="2">
    <source>
        <dbReference type="SAM" id="Phobius"/>
    </source>
</evidence>